<proteinExistence type="predicted"/>
<dbReference type="AlphaFoldDB" id="A0A0W8FBJ4"/>
<dbReference type="Pfam" id="PF21838">
    <property type="entry name" value="DUF6897"/>
    <property type="match status" value="1"/>
</dbReference>
<comment type="caution">
    <text evidence="1">The sequence shown here is derived from an EMBL/GenBank/DDBJ whole genome shotgun (WGS) entry which is preliminary data.</text>
</comment>
<dbReference type="InterPro" id="IPR048163">
    <property type="entry name" value="MM0924_fam"/>
</dbReference>
<protein>
    <submittedName>
        <fullName evidence="1">Uncharacterized protein</fullName>
    </submittedName>
</protein>
<gene>
    <name evidence="1" type="ORF">ASZ90_012054</name>
</gene>
<sequence length="61" mass="6978">MLDKFMSEHLFGKSIEVYFGGDEKERMRGKLVGSADGVIVLENNDRRDYVNVEKVVAAWEV</sequence>
<dbReference type="InterPro" id="IPR054192">
    <property type="entry name" value="DUF6897"/>
</dbReference>
<evidence type="ECO:0000313" key="1">
    <source>
        <dbReference type="EMBL" id="KUG18229.1"/>
    </source>
</evidence>
<reference evidence="1" key="1">
    <citation type="journal article" date="2015" name="Proc. Natl. Acad. Sci. U.S.A.">
        <title>Networks of energetic and metabolic interactions define dynamics in microbial communities.</title>
        <authorList>
            <person name="Embree M."/>
            <person name="Liu J.K."/>
            <person name="Al-Bassam M.M."/>
            <person name="Zengler K."/>
        </authorList>
    </citation>
    <scope>NUCLEOTIDE SEQUENCE</scope>
</reference>
<organism evidence="1">
    <name type="scientific">hydrocarbon metagenome</name>
    <dbReference type="NCBI Taxonomy" id="938273"/>
    <lineage>
        <taxon>unclassified sequences</taxon>
        <taxon>metagenomes</taxon>
        <taxon>ecological metagenomes</taxon>
    </lineage>
</organism>
<dbReference type="EMBL" id="LNQE01001393">
    <property type="protein sequence ID" value="KUG18229.1"/>
    <property type="molecule type" value="Genomic_DNA"/>
</dbReference>
<accession>A0A0W8FBJ4</accession>
<name>A0A0W8FBJ4_9ZZZZ</name>
<dbReference type="NCBIfam" id="NF041655">
    <property type="entry name" value="MM0924_fam"/>
    <property type="match status" value="1"/>
</dbReference>